<dbReference type="InterPro" id="IPR011042">
    <property type="entry name" value="6-blade_b-propeller_TolB-like"/>
</dbReference>
<dbReference type="PANTHER" id="PTHR19328">
    <property type="entry name" value="HEDGEHOG-INTERACTING PROTEIN"/>
    <property type="match status" value="1"/>
</dbReference>
<dbReference type="InterPro" id="IPR012938">
    <property type="entry name" value="Glc/Sorbosone_DH"/>
</dbReference>
<feature type="signal peptide" evidence="1">
    <location>
        <begin position="1"/>
        <end position="28"/>
    </location>
</feature>
<reference evidence="3 4" key="1">
    <citation type="submission" date="2021-03" db="EMBL/GenBank/DDBJ databases">
        <title>Sequencing the genomes of 1000 actinobacteria strains.</title>
        <authorList>
            <person name="Klenk H.-P."/>
        </authorList>
    </citation>
    <scope>NUCLEOTIDE SEQUENCE [LARGE SCALE GENOMIC DNA]</scope>
    <source>
        <strain evidence="3 4">DSM 45510</strain>
    </source>
</reference>
<gene>
    <name evidence="3" type="ORF">JOM49_006167</name>
</gene>
<comment type="caution">
    <text evidence="3">The sequence shown here is derived from an EMBL/GenBank/DDBJ whole genome shotgun (WGS) entry which is preliminary data.</text>
</comment>
<keyword evidence="4" id="KW-1185">Reference proteome</keyword>
<feature type="domain" description="Glucose/Sorbosone dehydrogenase" evidence="2">
    <location>
        <begin position="56"/>
        <end position="332"/>
    </location>
</feature>
<name>A0ABS4PYY7_9PSEU</name>
<evidence type="ECO:0000313" key="3">
    <source>
        <dbReference type="EMBL" id="MBP2184641.1"/>
    </source>
</evidence>
<protein>
    <submittedName>
        <fullName evidence="3">Glucose/arabinose dehydrogenase</fullName>
    </submittedName>
</protein>
<sequence length="399" mass="42540">MSRLHPWKRLSLVVPLAVTALLGPLLPAAGGAEQGRAAGVPLGEISVVTTEVATGLQNPTAIVPVGDGRLLITEKRGVIRAYHPSTGLAEKPVADLSARISSAAVERGLLGLALSKDRNVAYVAYTRAPDHAVTLARLRLDTGAVQELLSQEHSQFPNHNGGQVAFGSDGYLYWSIGDGGGAGDPLATGQKLDTLLGKILRLDVSRTCGAKPYCVPGDNPFVGNAGVRTEIWAYGLRNAWRFSFDPHNGSLWIGDVGQGRFEEVDHIRAHQGGVNFGWSCMEGPVVYNQDRCTASAKYTGPVFDYVSGEQGCAVIGGHVYRGRQYANLVAGTYVATDFCRGTAWAVRENPDGTYTDGEIGTFPTDVTAFGVDEGGELYVADEYPGRLHRVSFERVPARG</sequence>
<dbReference type="RefSeq" id="WP_209667631.1">
    <property type="nucleotide sequence ID" value="NZ_JAGGMS010000001.1"/>
</dbReference>
<dbReference type="PANTHER" id="PTHR19328:SF75">
    <property type="entry name" value="ALDOSE SUGAR DEHYDROGENASE YLII"/>
    <property type="match status" value="1"/>
</dbReference>
<evidence type="ECO:0000256" key="1">
    <source>
        <dbReference type="SAM" id="SignalP"/>
    </source>
</evidence>
<proteinExistence type="predicted"/>
<dbReference type="EMBL" id="JAGGMS010000001">
    <property type="protein sequence ID" value="MBP2184641.1"/>
    <property type="molecule type" value="Genomic_DNA"/>
</dbReference>
<dbReference type="SUPFAM" id="SSF50952">
    <property type="entry name" value="Soluble quinoprotein glucose dehydrogenase"/>
    <property type="match status" value="1"/>
</dbReference>
<accession>A0ABS4PYY7</accession>
<feature type="chain" id="PRO_5045522754" evidence="1">
    <location>
        <begin position="29"/>
        <end position="399"/>
    </location>
</feature>
<dbReference type="InterPro" id="IPR011041">
    <property type="entry name" value="Quinoprot_gluc/sorb_DH_b-prop"/>
</dbReference>
<keyword evidence="1" id="KW-0732">Signal</keyword>
<dbReference type="Pfam" id="PF07995">
    <property type="entry name" value="GSDH"/>
    <property type="match status" value="1"/>
</dbReference>
<dbReference type="Gene3D" id="2.120.10.30">
    <property type="entry name" value="TolB, C-terminal domain"/>
    <property type="match status" value="1"/>
</dbReference>
<evidence type="ECO:0000259" key="2">
    <source>
        <dbReference type="Pfam" id="PF07995"/>
    </source>
</evidence>
<dbReference type="Proteomes" id="UP000741013">
    <property type="component" value="Unassembled WGS sequence"/>
</dbReference>
<organism evidence="3 4">
    <name type="scientific">Amycolatopsis magusensis</name>
    <dbReference type="NCBI Taxonomy" id="882444"/>
    <lineage>
        <taxon>Bacteria</taxon>
        <taxon>Bacillati</taxon>
        <taxon>Actinomycetota</taxon>
        <taxon>Actinomycetes</taxon>
        <taxon>Pseudonocardiales</taxon>
        <taxon>Pseudonocardiaceae</taxon>
        <taxon>Amycolatopsis</taxon>
    </lineage>
</organism>
<evidence type="ECO:0000313" key="4">
    <source>
        <dbReference type="Proteomes" id="UP000741013"/>
    </source>
</evidence>